<dbReference type="AlphaFoldDB" id="B2IXK7"/>
<name>B2IXK7_NOSP7</name>
<dbReference type="HOGENOM" id="CLU_1569111_0_0_3"/>
<dbReference type="EnsemblBacteria" id="ACC81535">
    <property type="protein sequence ID" value="ACC81535"/>
    <property type="gene ID" value="Npun_F3035"/>
</dbReference>
<accession>B2IXK7</accession>
<dbReference type="Proteomes" id="UP000001191">
    <property type="component" value="Chromosome"/>
</dbReference>
<dbReference type="OrthoDB" id="9974888at2"/>
<protein>
    <submittedName>
        <fullName evidence="1">Uncharacterized protein</fullName>
    </submittedName>
</protein>
<evidence type="ECO:0000313" key="1">
    <source>
        <dbReference type="EMBL" id="ACC81535.1"/>
    </source>
</evidence>
<gene>
    <name evidence="1" type="ordered locus">Npun_F3035</name>
</gene>
<evidence type="ECO:0000313" key="2">
    <source>
        <dbReference type="Proteomes" id="UP000001191"/>
    </source>
</evidence>
<reference evidence="1 2" key="2">
    <citation type="journal article" date="2013" name="Plant Physiol.">
        <title>A Nostoc punctiforme Sugar Transporter Necessary to Establish a Cyanobacterium-Plant Symbiosis.</title>
        <authorList>
            <person name="Ekman M."/>
            <person name="Picossi S."/>
            <person name="Campbell E.L."/>
            <person name="Meeks J.C."/>
            <person name="Flores E."/>
        </authorList>
    </citation>
    <scope>NUCLEOTIDE SEQUENCE [LARGE SCALE GENOMIC DNA]</scope>
    <source>
        <strain evidence="2">ATCC 29133 / PCC 73102</strain>
    </source>
</reference>
<dbReference type="RefSeq" id="WP_012409522.1">
    <property type="nucleotide sequence ID" value="NC_010628.1"/>
</dbReference>
<dbReference type="EMBL" id="CP001037">
    <property type="protein sequence ID" value="ACC81535.1"/>
    <property type="molecule type" value="Genomic_DNA"/>
</dbReference>
<proteinExistence type="predicted"/>
<keyword evidence="2" id="KW-1185">Reference proteome</keyword>
<sequence length="170" mass="19886">MSKKSNELLELAETMLKYYNESLSIAHDSYDDKMVCNDNKQIIESYKIKFKKKVLKIIQQGKYRSAMLLDKKATHLIKNCKNDEPDIDKIVDLIASQEEILIKNKRLTYIEPQALIVCLDKLIYFDVNSSGSITHLLQDIKNKSTYIVAKEVTFEKEKFEEYDDLNSIFF</sequence>
<dbReference type="KEGG" id="npu:Npun_F3035"/>
<organism evidence="1 2">
    <name type="scientific">Nostoc punctiforme (strain ATCC 29133 / PCC 73102)</name>
    <dbReference type="NCBI Taxonomy" id="63737"/>
    <lineage>
        <taxon>Bacteria</taxon>
        <taxon>Bacillati</taxon>
        <taxon>Cyanobacteriota</taxon>
        <taxon>Cyanophyceae</taxon>
        <taxon>Nostocales</taxon>
        <taxon>Nostocaceae</taxon>
        <taxon>Nostoc</taxon>
    </lineage>
</organism>
<reference evidence="2" key="1">
    <citation type="submission" date="2008-04" db="EMBL/GenBank/DDBJ databases">
        <title>Complete sequence of chromosome of Nostoc punctiforme ATCC 29133.</title>
        <authorList>
            <consortium name="US DOE Joint Genome Institute"/>
            <person name="Copeland A."/>
            <person name="Lucas S."/>
            <person name="Lapidus A."/>
            <person name="Glavina del Rio T."/>
            <person name="Dalin E."/>
            <person name="Tice H."/>
            <person name="Pitluck S."/>
            <person name="Chain P."/>
            <person name="Malfatti S."/>
            <person name="Shin M."/>
            <person name="Vergez L."/>
            <person name="Schmutz J."/>
            <person name="Larimer F."/>
            <person name="Land M."/>
            <person name="Hauser L."/>
            <person name="Kyrpides N."/>
            <person name="Kim E."/>
            <person name="Meeks J.C."/>
            <person name="Elhai J."/>
            <person name="Campbell E.L."/>
            <person name="Thiel T."/>
            <person name="Longmire J."/>
            <person name="Potts M."/>
            <person name="Atlas R."/>
        </authorList>
    </citation>
    <scope>NUCLEOTIDE SEQUENCE [LARGE SCALE GENOMIC DNA]</scope>
    <source>
        <strain evidence="2">ATCC 29133 / PCC 73102</strain>
    </source>
</reference>